<gene>
    <name evidence="2" type="ORF">F0562_012228</name>
</gene>
<feature type="compositionally biased region" description="Basic and acidic residues" evidence="1">
    <location>
        <begin position="134"/>
        <end position="154"/>
    </location>
</feature>
<evidence type="ECO:0000256" key="1">
    <source>
        <dbReference type="SAM" id="MobiDB-lite"/>
    </source>
</evidence>
<dbReference type="Proteomes" id="UP000325577">
    <property type="component" value="Linkage Group LG5"/>
</dbReference>
<dbReference type="EMBL" id="CM018048">
    <property type="protein sequence ID" value="KAA8521555.1"/>
    <property type="molecule type" value="Genomic_DNA"/>
</dbReference>
<protein>
    <submittedName>
        <fullName evidence="2">Uncharacterized protein</fullName>
    </submittedName>
</protein>
<dbReference type="OrthoDB" id="1691155at2759"/>
<dbReference type="AlphaFoldDB" id="A0A5J4ZS58"/>
<evidence type="ECO:0000313" key="3">
    <source>
        <dbReference type="Proteomes" id="UP000325577"/>
    </source>
</evidence>
<feature type="region of interest" description="Disordered" evidence="1">
    <location>
        <begin position="131"/>
        <end position="154"/>
    </location>
</feature>
<evidence type="ECO:0000313" key="2">
    <source>
        <dbReference type="EMBL" id="KAA8521555.1"/>
    </source>
</evidence>
<sequence length="154" mass="17511">MDENQSWVLHMPELRCDNDFLKMMTYVPPSRVIEVYLEHVSPMDFLHSQIGSSNAGSSHVVIEKIDFGEDDYSIDIETQRAIVKGTKGINLWEDNEVETEDSKFIDSDYCNSDDDELFEKNVDEEIEWGGLSRSRGEGKGVNVEAREGVDSDVN</sequence>
<keyword evidence="3" id="KW-1185">Reference proteome</keyword>
<proteinExistence type="predicted"/>
<reference evidence="2 3" key="1">
    <citation type="submission" date="2019-09" db="EMBL/GenBank/DDBJ databases">
        <title>A chromosome-level genome assembly of the Chinese tupelo Nyssa sinensis.</title>
        <authorList>
            <person name="Yang X."/>
            <person name="Kang M."/>
            <person name="Yang Y."/>
            <person name="Xiong H."/>
            <person name="Wang M."/>
            <person name="Zhang Z."/>
            <person name="Wang Z."/>
            <person name="Wu H."/>
            <person name="Ma T."/>
            <person name="Liu J."/>
            <person name="Xi Z."/>
        </authorList>
    </citation>
    <scope>NUCLEOTIDE SEQUENCE [LARGE SCALE GENOMIC DNA]</scope>
    <source>
        <strain evidence="2">J267</strain>
        <tissue evidence="2">Leaf</tissue>
    </source>
</reference>
<name>A0A5J4ZS58_9ASTE</name>
<accession>A0A5J4ZS58</accession>
<organism evidence="2 3">
    <name type="scientific">Nyssa sinensis</name>
    <dbReference type="NCBI Taxonomy" id="561372"/>
    <lineage>
        <taxon>Eukaryota</taxon>
        <taxon>Viridiplantae</taxon>
        <taxon>Streptophyta</taxon>
        <taxon>Embryophyta</taxon>
        <taxon>Tracheophyta</taxon>
        <taxon>Spermatophyta</taxon>
        <taxon>Magnoliopsida</taxon>
        <taxon>eudicotyledons</taxon>
        <taxon>Gunneridae</taxon>
        <taxon>Pentapetalae</taxon>
        <taxon>asterids</taxon>
        <taxon>Cornales</taxon>
        <taxon>Nyssaceae</taxon>
        <taxon>Nyssa</taxon>
    </lineage>
</organism>